<dbReference type="InterPro" id="IPR005069">
    <property type="entry name" value="Nucl-diP-sugar_transferase"/>
</dbReference>
<sequence length="801" mass="86349">MRQLPLVVVLVSLSALLILLGGRRPGKARTYKAAPSTSYTDAAVGAVSSASEEISDAAYGAFEVLHSAVDAAAEVVSSPKAGEDPIALATAGFRAAPAHGSPLASREGSRDGAALQEAKRQIEALRAEQQTLKRDSEKLRSENECNRDHSKVLTTDDVLCRVPKGELAFVTLANQAGGEAAAADWAPRRLFTALAAYGEMAVNWALLLLPMLERLGHGDRAVIAGMDQSGVDLFLKRLLPTVATALQNQRQLTSELVTWLRHRLPTVTTASFGGIAWNSDHKGSMDGFRWKNGASPAASPPPSIASPLAEVVLWLLRAGRDVSISDVDVAWIAPPYALLRSVPDADVLSGSGCFGVPCDTDPRVHQRLWHFHWRIGTDCLNVPYDADRSPRKSNVRNCGHQSGSTWSAWFNTGVMFFRARPAAVDDQLSFNQLVGTVGASGRHAPKFRRFYPLKPASEDGRVVYDGNGSRRIHAIPVSQVCSAHVFHVQQSAEPRGCLVLHLTFAGMLPVRPEPFDQRYLSFTPPQPGPTPPERHEPAPARAGNGWTVVAALQWSPPLRNAIGIARALGRQLVMPRMACLCERAESPAALLPGCTLEGACTPVFGGASTPVPHVCPLESVYDVARVERIWQKGYLQLRPWTFLNSSIHKPPAGSRGALPFTPADTTAVRWLAEAPPHGRPPPQGPRQVWLEKGLSAEQLLQAVSAAGASDARVMHLESAEGVFGGFESAAESKLFKEAISGDLLGGWSATWCCTSWNKPAGTFKFKRPVPLPSGVEARGPRTVVDLPDKRECYWQSSPCEL</sequence>
<dbReference type="HOGENOM" id="CLU_351419_0_0_1"/>
<evidence type="ECO:0000259" key="4">
    <source>
        <dbReference type="Pfam" id="PF03407"/>
    </source>
</evidence>
<keyword evidence="1" id="KW-0175">Coiled coil</keyword>
<dbReference type="KEGG" id="ehx:EMIHUDRAFT_450719"/>
<dbReference type="RefSeq" id="XP_005774643.1">
    <property type="nucleotide sequence ID" value="XM_005774586.1"/>
</dbReference>
<evidence type="ECO:0000313" key="6">
    <source>
        <dbReference type="Proteomes" id="UP000013827"/>
    </source>
</evidence>
<dbReference type="GO" id="GO:0052636">
    <property type="term" value="F:arabinosyltransferase activity"/>
    <property type="evidence" value="ECO:0007669"/>
    <property type="project" value="TreeGrafter"/>
</dbReference>
<feature type="coiled-coil region" evidence="1">
    <location>
        <begin position="115"/>
        <end position="142"/>
    </location>
</feature>
<evidence type="ECO:0000256" key="2">
    <source>
        <dbReference type="SAM" id="MobiDB-lite"/>
    </source>
</evidence>
<feature type="signal peptide" evidence="3">
    <location>
        <begin position="1"/>
        <end position="28"/>
    </location>
</feature>
<reference evidence="6" key="1">
    <citation type="journal article" date="2013" name="Nature">
        <title>Pan genome of the phytoplankton Emiliania underpins its global distribution.</title>
        <authorList>
            <person name="Read B.A."/>
            <person name="Kegel J."/>
            <person name="Klute M.J."/>
            <person name="Kuo A."/>
            <person name="Lefebvre S.C."/>
            <person name="Maumus F."/>
            <person name="Mayer C."/>
            <person name="Miller J."/>
            <person name="Monier A."/>
            <person name="Salamov A."/>
            <person name="Young J."/>
            <person name="Aguilar M."/>
            <person name="Claverie J.M."/>
            <person name="Frickenhaus S."/>
            <person name="Gonzalez K."/>
            <person name="Herman E.K."/>
            <person name="Lin Y.C."/>
            <person name="Napier J."/>
            <person name="Ogata H."/>
            <person name="Sarno A.F."/>
            <person name="Shmutz J."/>
            <person name="Schroeder D."/>
            <person name="de Vargas C."/>
            <person name="Verret F."/>
            <person name="von Dassow P."/>
            <person name="Valentin K."/>
            <person name="Van de Peer Y."/>
            <person name="Wheeler G."/>
            <person name="Dacks J.B."/>
            <person name="Delwiche C.F."/>
            <person name="Dyhrman S.T."/>
            <person name="Glockner G."/>
            <person name="John U."/>
            <person name="Richards T."/>
            <person name="Worden A.Z."/>
            <person name="Zhang X."/>
            <person name="Grigoriev I.V."/>
            <person name="Allen A.E."/>
            <person name="Bidle K."/>
            <person name="Borodovsky M."/>
            <person name="Bowler C."/>
            <person name="Brownlee C."/>
            <person name="Cock J.M."/>
            <person name="Elias M."/>
            <person name="Gladyshev V.N."/>
            <person name="Groth M."/>
            <person name="Guda C."/>
            <person name="Hadaegh A."/>
            <person name="Iglesias-Rodriguez M.D."/>
            <person name="Jenkins J."/>
            <person name="Jones B.M."/>
            <person name="Lawson T."/>
            <person name="Leese F."/>
            <person name="Lindquist E."/>
            <person name="Lobanov A."/>
            <person name="Lomsadze A."/>
            <person name="Malik S.B."/>
            <person name="Marsh M.E."/>
            <person name="Mackinder L."/>
            <person name="Mock T."/>
            <person name="Mueller-Roeber B."/>
            <person name="Pagarete A."/>
            <person name="Parker M."/>
            <person name="Probert I."/>
            <person name="Quesneville H."/>
            <person name="Raines C."/>
            <person name="Rensing S.A."/>
            <person name="Riano-Pachon D.M."/>
            <person name="Richier S."/>
            <person name="Rokitta S."/>
            <person name="Shiraiwa Y."/>
            <person name="Soanes D.M."/>
            <person name="van der Giezen M."/>
            <person name="Wahlund T.M."/>
            <person name="Williams B."/>
            <person name="Wilson W."/>
            <person name="Wolfe G."/>
            <person name="Wurch L.L."/>
        </authorList>
    </citation>
    <scope>NUCLEOTIDE SEQUENCE</scope>
</reference>
<feature type="region of interest" description="Disordered" evidence="2">
    <location>
        <begin position="518"/>
        <end position="539"/>
    </location>
</feature>
<name>A0A0D3JFC9_EMIH1</name>
<protein>
    <recommendedName>
        <fullName evidence="4">Nucleotide-diphospho-sugar transferase domain-containing protein</fullName>
    </recommendedName>
</protein>
<feature type="chain" id="PRO_5044210992" description="Nucleotide-diphospho-sugar transferase domain-containing protein" evidence="3">
    <location>
        <begin position="29"/>
        <end position="801"/>
    </location>
</feature>
<dbReference type="GO" id="GO:0005794">
    <property type="term" value="C:Golgi apparatus"/>
    <property type="evidence" value="ECO:0007669"/>
    <property type="project" value="TreeGrafter"/>
</dbReference>
<feature type="domain" description="Nucleotide-diphospho-sugar transferase" evidence="4">
    <location>
        <begin position="311"/>
        <end position="424"/>
    </location>
</feature>
<dbReference type="PaxDb" id="2903-EOD22214"/>
<evidence type="ECO:0000313" key="5">
    <source>
        <dbReference type="EnsemblProtists" id="EOD22214"/>
    </source>
</evidence>
<dbReference type="AlphaFoldDB" id="A0A0D3JFC9"/>
<dbReference type="EnsemblProtists" id="EOD22214">
    <property type="protein sequence ID" value="EOD22214"/>
    <property type="gene ID" value="EMIHUDRAFT_450719"/>
</dbReference>
<evidence type="ECO:0000256" key="3">
    <source>
        <dbReference type="SAM" id="SignalP"/>
    </source>
</evidence>
<dbReference type="PANTHER" id="PTHR46936:SF1">
    <property type="entry name" value="ARABINOSYLTRANSFERASE XEG113"/>
    <property type="match status" value="1"/>
</dbReference>
<proteinExistence type="predicted"/>
<reference evidence="5" key="2">
    <citation type="submission" date="2024-10" db="UniProtKB">
        <authorList>
            <consortium name="EnsemblProtists"/>
        </authorList>
    </citation>
    <scope>IDENTIFICATION</scope>
</reference>
<dbReference type="PANTHER" id="PTHR46936">
    <property type="entry name" value="ARABINOSYLTRANSFERASE XEG113"/>
    <property type="match status" value="1"/>
</dbReference>
<keyword evidence="6" id="KW-1185">Reference proteome</keyword>
<keyword evidence="3" id="KW-0732">Signal</keyword>
<organism evidence="5 6">
    <name type="scientific">Emiliania huxleyi (strain CCMP1516)</name>
    <dbReference type="NCBI Taxonomy" id="280463"/>
    <lineage>
        <taxon>Eukaryota</taxon>
        <taxon>Haptista</taxon>
        <taxon>Haptophyta</taxon>
        <taxon>Prymnesiophyceae</taxon>
        <taxon>Isochrysidales</taxon>
        <taxon>Noelaerhabdaceae</taxon>
        <taxon>Emiliania</taxon>
    </lineage>
</organism>
<evidence type="ECO:0000256" key="1">
    <source>
        <dbReference type="SAM" id="Coils"/>
    </source>
</evidence>
<accession>A0A0D3JFC9</accession>
<dbReference type="GeneID" id="17267761"/>
<dbReference type="Pfam" id="PF03407">
    <property type="entry name" value="Nucleotid_trans"/>
    <property type="match status" value="1"/>
</dbReference>
<dbReference type="Proteomes" id="UP000013827">
    <property type="component" value="Unassembled WGS sequence"/>
</dbReference>
<dbReference type="InterPro" id="IPR053250">
    <property type="entry name" value="Glycosyltransferase_77"/>
</dbReference>